<dbReference type="Proteomes" id="UP000314294">
    <property type="component" value="Unassembled WGS sequence"/>
</dbReference>
<keyword evidence="2" id="KW-1185">Reference proteome</keyword>
<accession>A0A4Z2ENZ6</accession>
<organism evidence="1 2">
    <name type="scientific">Liparis tanakae</name>
    <name type="common">Tanaka's snailfish</name>
    <dbReference type="NCBI Taxonomy" id="230148"/>
    <lineage>
        <taxon>Eukaryota</taxon>
        <taxon>Metazoa</taxon>
        <taxon>Chordata</taxon>
        <taxon>Craniata</taxon>
        <taxon>Vertebrata</taxon>
        <taxon>Euteleostomi</taxon>
        <taxon>Actinopterygii</taxon>
        <taxon>Neopterygii</taxon>
        <taxon>Teleostei</taxon>
        <taxon>Neoteleostei</taxon>
        <taxon>Acanthomorphata</taxon>
        <taxon>Eupercaria</taxon>
        <taxon>Perciformes</taxon>
        <taxon>Cottioidei</taxon>
        <taxon>Cottales</taxon>
        <taxon>Liparidae</taxon>
        <taxon>Liparis</taxon>
    </lineage>
</organism>
<evidence type="ECO:0000313" key="1">
    <source>
        <dbReference type="EMBL" id="TNN30102.1"/>
    </source>
</evidence>
<evidence type="ECO:0000313" key="2">
    <source>
        <dbReference type="Proteomes" id="UP000314294"/>
    </source>
</evidence>
<protein>
    <submittedName>
        <fullName evidence="1">Uncharacterized protein</fullName>
    </submittedName>
</protein>
<sequence>MVGRWLLPPSTWMTTVVELDRLTTSPWSLASTTTGKGPGSPSSIVKEPTIQPLLWRLSSSEHIAPEEETTCKTSSRAHLKHGDFLMQPLRRNVCFQGAVHHFLTALLLAVMGFLRCVQLCWETSSKEISSEKI</sequence>
<reference evidence="1 2" key="1">
    <citation type="submission" date="2019-03" db="EMBL/GenBank/DDBJ databases">
        <title>First draft genome of Liparis tanakae, snailfish: a comprehensive survey of snailfish specific genes.</title>
        <authorList>
            <person name="Kim W."/>
            <person name="Song I."/>
            <person name="Jeong J.-H."/>
            <person name="Kim D."/>
            <person name="Kim S."/>
            <person name="Ryu S."/>
            <person name="Song J.Y."/>
            <person name="Lee S.K."/>
        </authorList>
    </citation>
    <scope>NUCLEOTIDE SEQUENCE [LARGE SCALE GENOMIC DNA]</scope>
    <source>
        <tissue evidence="1">Muscle</tissue>
    </source>
</reference>
<name>A0A4Z2ENZ6_9TELE</name>
<dbReference type="EMBL" id="SRLO01004855">
    <property type="protein sequence ID" value="TNN30102.1"/>
    <property type="molecule type" value="Genomic_DNA"/>
</dbReference>
<dbReference type="AlphaFoldDB" id="A0A4Z2ENZ6"/>
<comment type="caution">
    <text evidence="1">The sequence shown here is derived from an EMBL/GenBank/DDBJ whole genome shotgun (WGS) entry which is preliminary data.</text>
</comment>
<proteinExistence type="predicted"/>
<gene>
    <name evidence="1" type="ORF">EYF80_059749</name>
</gene>